<evidence type="ECO:0000313" key="2">
    <source>
        <dbReference type="EMBL" id="KAK3803580.1"/>
    </source>
</evidence>
<dbReference type="AlphaFoldDB" id="A0AAE1EE75"/>
<dbReference type="Proteomes" id="UP001283361">
    <property type="component" value="Unassembled WGS sequence"/>
</dbReference>
<protein>
    <submittedName>
        <fullName evidence="2">Uncharacterized protein</fullName>
    </submittedName>
</protein>
<dbReference type="EMBL" id="JAWDGP010000113">
    <property type="protein sequence ID" value="KAK3803580.1"/>
    <property type="molecule type" value="Genomic_DNA"/>
</dbReference>
<sequence length="120" mass="13463">MTCPSTELHWSPPSTTTTTPHTRLYKPTTRIKDQGSVLVAGVCDGLVWPAADTSDSPRMWGLAWAGWSWLPQLSAQLMDSMYLRSEIPTVPHPTPWAIAPDNFPNARNWQQPRRPVSLQL</sequence>
<keyword evidence="3" id="KW-1185">Reference proteome</keyword>
<feature type="compositionally biased region" description="Low complexity" evidence="1">
    <location>
        <begin position="12"/>
        <end position="21"/>
    </location>
</feature>
<evidence type="ECO:0000313" key="3">
    <source>
        <dbReference type="Proteomes" id="UP001283361"/>
    </source>
</evidence>
<organism evidence="2 3">
    <name type="scientific">Elysia crispata</name>
    <name type="common">lettuce slug</name>
    <dbReference type="NCBI Taxonomy" id="231223"/>
    <lineage>
        <taxon>Eukaryota</taxon>
        <taxon>Metazoa</taxon>
        <taxon>Spiralia</taxon>
        <taxon>Lophotrochozoa</taxon>
        <taxon>Mollusca</taxon>
        <taxon>Gastropoda</taxon>
        <taxon>Heterobranchia</taxon>
        <taxon>Euthyneura</taxon>
        <taxon>Panpulmonata</taxon>
        <taxon>Sacoglossa</taxon>
        <taxon>Placobranchoidea</taxon>
        <taxon>Plakobranchidae</taxon>
        <taxon>Elysia</taxon>
    </lineage>
</organism>
<name>A0AAE1EE75_9GAST</name>
<proteinExistence type="predicted"/>
<gene>
    <name evidence="2" type="ORF">RRG08_023298</name>
</gene>
<feature type="region of interest" description="Disordered" evidence="1">
    <location>
        <begin position="1"/>
        <end position="21"/>
    </location>
</feature>
<comment type="caution">
    <text evidence="2">The sequence shown here is derived from an EMBL/GenBank/DDBJ whole genome shotgun (WGS) entry which is preliminary data.</text>
</comment>
<reference evidence="2" key="1">
    <citation type="journal article" date="2023" name="G3 (Bethesda)">
        <title>A reference genome for the long-term kleptoplast-retaining sea slug Elysia crispata morphotype clarki.</title>
        <authorList>
            <person name="Eastman K.E."/>
            <person name="Pendleton A.L."/>
            <person name="Shaikh M.A."/>
            <person name="Suttiyut T."/>
            <person name="Ogas R."/>
            <person name="Tomko P."/>
            <person name="Gavelis G."/>
            <person name="Widhalm J.R."/>
            <person name="Wisecaver J.H."/>
        </authorList>
    </citation>
    <scope>NUCLEOTIDE SEQUENCE</scope>
    <source>
        <strain evidence="2">ECLA1</strain>
    </source>
</reference>
<accession>A0AAE1EE75</accession>
<evidence type="ECO:0000256" key="1">
    <source>
        <dbReference type="SAM" id="MobiDB-lite"/>
    </source>
</evidence>